<evidence type="ECO:0000259" key="1">
    <source>
        <dbReference type="PROSITE" id="PS50972"/>
    </source>
</evidence>
<proteinExistence type="predicted"/>
<dbReference type="PANTHER" id="PTHR32114:SF2">
    <property type="entry name" value="ABC TRANSPORTER ABCH.3"/>
    <property type="match status" value="1"/>
</dbReference>
<accession>A0A1F5DN82</accession>
<dbReference type="Proteomes" id="UP000178764">
    <property type="component" value="Unassembled WGS sequence"/>
</dbReference>
<evidence type="ECO:0000313" key="2">
    <source>
        <dbReference type="EMBL" id="OGD56582.1"/>
    </source>
</evidence>
<protein>
    <recommendedName>
        <fullName evidence="1">Pterin-binding domain-containing protein</fullName>
    </recommendedName>
</protein>
<dbReference type="Gene3D" id="3.40.50.300">
    <property type="entry name" value="P-loop containing nucleotide triphosphate hydrolases"/>
    <property type="match status" value="1"/>
</dbReference>
<dbReference type="InterPro" id="IPR027417">
    <property type="entry name" value="P-loop_NTPase"/>
</dbReference>
<organism evidence="2 3">
    <name type="scientific">Candidatus Berkelbacteria bacterium RBG_13_40_8</name>
    <dbReference type="NCBI Taxonomy" id="1797467"/>
    <lineage>
        <taxon>Bacteria</taxon>
        <taxon>Candidatus Berkelbacteria</taxon>
    </lineage>
</organism>
<dbReference type="PROSITE" id="PS50972">
    <property type="entry name" value="PTERIN_BINDING"/>
    <property type="match status" value="1"/>
</dbReference>
<dbReference type="InterPro" id="IPR000489">
    <property type="entry name" value="Pterin-binding_dom"/>
</dbReference>
<sequence length="75" mass="8285">MASRSGVHLKFLVMDEGFGTLDAAGKEALIEAINSIREEFEKIVIITHIQELKDLFPTQIAVTKDERGSQIEVVG</sequence>
<feature type="domain" description="Pterin-binding" evidence="1">
    <location>
        <begin position="1"/>
        <end position="75"/>
    </location>
</feature>
<gene>
    <name evidence="2" type="ORF">A2V71_02710</name>
</gene>
<dbReference type="SUPFAM" id="SSF52540">
    <property type="entry name" value="P-loop containing nucleoside triphosphate hydrolases"/>
    <property type="match status" value="1"/>
</dbReference>
<reference evidence="2 3" key="1">
    <citation type="journal article" date="2016" name="Nat. Commun.">
        <title>Thousands of microbial genomes shed light on interconnected biogeochemical processes in an aquifer system.</title>
        <authorList>
            <person name="Anantharaman K."/>
            <person name="Brown C.T."/>
            <person name="Hug L.A."/>
            <person name="Sharon I."/>
            <person name="Castelle C.J."/>
            <person name="Probst A.J."/>
            <person name="Thomas B.C."/>
            <person name="Singh A."/>
            <person name="Wilkins M.J."/>
            <person name="Karaoz U."/>
            <person name="Brodie E.L."/>
            <person name="Williams K.H."/>
            <person name="Hubbard S.S."/>
            <person name="Banfield J.F."/>
        </authorList>
    </citation>
    <scope>NUCLEOTIDE SEQUENCE [LARGE SCALE GENOMIC DNA]</scope>
</reference>
<name>A0A1F5DN82_9BACT</name>
<dbReference type="AlphaFoldDB" id="A0A1F5DN82"/>
<comment type="caution">
    <text evidence="2">The sequence shown here is derived from an EMBL/GenBank/DDBJ whole genome shotgun (WGS) entry which is preliminary data.</text>
</comment>
<dbReference type="EMBL" id="MEZT01000017">
    <property type="protein sequence ID" value="OGD56582.1"/>
    <property type="molecule type" value="Genomic_DNA"/>
</dbReference>
<dbReference type="GO" id="GO:0042558">
    <property type="term" value="P:pteridine-containing compound metabolic process"/>
    <property type="evidence" value="ECO:0007669"/>
    <property type="project" value="InterPro"/>
</dbReference>
<evidence type="ECO:0000313" key="3">
    <source>
        <dbReference type="Proteomes" id="UP000178764"/>
    </source>
</evidence>
<dbReference type="PANTHER" id="PTHR32114">
    <property type="entry name" value="ABC TRANSPORTER ABCH.3"/>
    <property type="match status" value="1"/>
</dbReference>